<dbReference type="EMBL" id="JARJCW010000011">
    <property type="protein sequence ID" value="KAJ7219439.1"/>
    <property type="molecule type" value="Genomic_DNA"/>
</dbReference>
<dbReference type="Gene3D" id="3.40.50.300">
    <property type="entry name" value="P-loop containing nucleotide triphosphate hydrolases"/>
    <property type="match status" value="1"/>
</dbReference>
<keyword evidence="7 11" id="KW-1133">Transmembrane helix</keyword>
<comment type="similarity">
    <text evidence="2">Belongs to the SRP receptor beta subunit family.</text>
</comment>
<evidence type="ECO:0000256" key="6">
    <source>
        <dbReference type="ARBA" id="ARBA00022824"/>
    </source>
</evidence>
<comment type="subcellular location">
    <subcellularLocation>
        <location evidence="1">Endoplasmic reticulum membrane</location>
        <topology evidence="1">Single-pass membrane protein</topology>
    </subcellularLocation>
</comment>
<keyword evidence="8" id="KW-0342">GTP-binding</keyword>
<keyword evidence="6" id="KW-0256">Endoplasmic reticulum</keyword>
<dbReference type="InterPro" id="IPR019009">
    <property type="entry name" value="SRP_receptor_beta_su"/>
</dbReference>
<dbReference type="PANTHER" id="PTHR11711">
    <property type="entry name" value="ADP RIBOSYLATION FACTOR-RELATED"/>
    <property type="match status" value="1"/>
</dbReference>
<accession>A0AAD6VPZ2</accession>
<evidence type="ECO:0000313" key="12">
    <source>
        <dbReference type="EMBL" id="KAJ7219439.1"/>
    </source>
</evidence>
<evidence type="ECO:0000256" key="3">
    <source>
        <dbReference type="ARBA" id="ARBA00020256"/>
    </source>
</evidence>
<sequence length="275" mass="29310">MGDDTSSNKPEVVPIFAPQTLIVVASLFLAAVCVAILVFFTRRKSKSNGNLLLLVGPPDGGKTAILSMLVYDQALPTHTSLQVNASSVAVPRKRTLTVVDIPGHPRIRNQVNEHIANSKAIAFVVDASTISRNGPVVAEHLHMILNAITSLPPSQVLPSLLILAHKSDLVKSGTTSSTIEALAINRVKTILERELEKRRASQSGGVGVEELGEEGARTELGGLECSGEKGVFRFDAWEGGEVVFLGTSVKTGKSVEEKDGVDGLASLREWMEDNA</sequence>
<proteinExistence type="inferred from homology"/>
<dbReference type="GO" id="GO:0005789">
    <property type="term" value="C:endoplasmic reticulum membrane"/>
    <property type="evidence" value="ECO:0007669"/>
    <property type="project" value="UniProtKB-SubCell"/>
</dbReference>
<comment type="caution">
    <text evidence="12">The sequence shown here is derived from an EMBL/GenBank/DDBJ whole genome shotgun (WGS) entry which is preliminary data.</text>
</comment>
<dbReference type="InterPro" id="IPR027417">
    <property type="entry name" value="P-loop_NTPase"/>
</dbReference>
<dbReference type="Proteomes" id="UP001219525">
    <property type="component" value="Unassembled WGS sequence"/>
</dbReference>
<keyword evidence="9 11" id="KW-0472">Membrane</keyword>
<organism evidence="12 13">
    <name type="scientific">Mycena pura</name>
    <dbReference type="NCBI Taxonomy" id="153505"/>
    <lineage>
        <taxon>Eukaryota</taxon>
        <taxon>Fungi</taxon>
        <taxon>Dikarya</taxon>
        <taxon>Basidiomycota</taxon>
        <taxon>Agaricomycotina</taxon>
        <taxon>Agaricomycetes</taxon>
        <taxon>Agaricomycetidae</taxon>
        <taxon>Agaricales</taxon>
        <taxon>Marasmiineae</taxon>
        <taxon>Mycenaceae</taxon>
        <taxon>Mycena</taxon>
    </lineage>
</organism>
<keyword evidence="4 11" id="KW-0812">Transmembrane</keyword>
<gene>
    <name evidence="12" type="ORF">GGX14DRAFT_436198</name>
</gene>
<dbReference type="PROSITE" id="PS51417">
    <property type="entry name" value="ARF"/>
    <property type="match status" value="1"/>
</dbReference>
<evidence type="ECO:0000256" key="9">
    <source>
        <dbReference type="ARBA" id="ARBA00023136"/>
    </source>
</evidence>
<name>A0AAD6VPZ2_9AGAR</name>
<dbReference type="InterPro" id="IPR024156">
    <property type="entry name" value="Small_GTPase_ARF"/>
</dbReference>
<keyword evidence="13" id="KW-1185">Reference proteome</keyword>
<evidence type="ECO:0000256" key="5">
    <source>
        <dbReference type="ARBA" id="ARBA00022741"/>
    </source>
</evidence>
<keyword evidence="10 12" id="KW-0675">Receptor</keyword>
<evidence type="ECO:0000256" key="11">
    <source>
        <dbReference type="SAM" id="Phobius"/>
    </source>
</evidence>
<dbReference type="Pfam" id="PF09439">
    <property type="entry name" value="SRPRB"/>
    <property type="match status" value="1"/>
</dbReference>
<evidence type="ECO:0000256" key="8">
    <source>
        <dbReference type="ARBA" id="ARBA00023134"/>
    </source>
</evidence>
<evidence type="ECO:0000256" key="7">
    <source>
        <dbReference type="ARBA" id="ARBA00022989"/>
    </source>
</evidence>
<dbReference type="GO" id="GO:0005525">
    <property type="term" value="F:GTP binding"/>
    <property type="evidence" value="ECO:0007669"/>
    <property type="project" value="UniProtKB-KW"/>
</dbReference>
<dbReference type="SUPFAM" id="SSF52540">
    <property type="entry name" value="P-loop containing nucleoside triphosphate hydrolases"/>
    <property type="match status" value="1"/>
</dbReference>
<protein>
    <recommendedName>
        <fullName evidence="3">Signal recognition particle receptor subunit beta</fullName>
    </recommendedName>
</protein>
<evidence type="ECO:0000256" key="1">
    <source>
        <dbReference type="ARBA" id="ARBA00004389"/>
    </source>
</evidence>
<reference evidence="12" key="1">
    <citation type="submission" date="2023-03" db="EMBL/GenBank/DDBJ databases">
        <title>Massive genome expansion in bonnet fungi (Mycena s.s.) driven by repeated elements and novel gene families across ecological guilds.</title>
        <authorList>
            <consortium name="Lawrence Berkeley National Laboratory"/>
            <person name="Harder C.B."/>
            <person name="Miyauchi S."/>
            <person name="Viragh M."/>
            <person name="Kuo A."/>
            <person name="Thoen E."/>
            <person name="Andreopoulos B."/>
            <person name="Lu D."/>
            <person name="Skrede I."/>
            <person name="Drula E."/>
            <person name="Henrissat B."/>
            <person name="Morin E."/>
            <person name="Kohler A."/>
            <person name="Barry K."/>
            <person name="LaButti K."/>
            <person name="Morin E."/>
            <person name="Salamov A."/>
            <person name="Lipzen A."/>
            <person name="Mereny Z."/>
            <person name="Hegedus B."/>
            <person name="Baldrian P."/>
            <person name="Stursova M."/>
            <person name="Weitz H."/>
            <person name="Taylor A."/>
            <person name="Grigoriev I.V."/>
            <person name="Nagy L.G."/>
            <person name="Martin F."/>
            <person name="Kauserud H."/>
        </authorList>
    </citation>
    <scope>NUCLEOTIDE SEQUENCE</scope>
    <source>
        <strain evidence="12">9144</strain>
    </source>
</reference>
<keyword evidence="5" id="KW-0547">Nucleotide-binding</keyword>
<feature type="transmembrane region" description="Helical" evidence="11">
    <location>
        <begin position="20"/>
        <end position="40"/>
    </location>
</feature>
<evidence type="ECO:0000256" key="4">
    <source>
        <dbReference type="ARBA" id="ARBA00022692"/>
    </source>
</evidence>
<evidence type="ECO:0000256" key="10">
    <source>
        <dbReference type="ARBA" id="ARBA00023170"/>
    </source>
</evidence>
<evidence type="ECO:0000313" key="13">
    <source>
        <dbReference type="Proteomes" id="UP001219525"/>
    </source>
</evidence>
<dbReference type="AlphaFoldDB" id="A0AAD6VPZ2"/>
<evidence type="ECO:0000256" key="2">
    <source>
        <dbReference type="ARBA" id="ARBA00005619"/>
    </source>
</evidence>